<feature type="compositionally biased region" description="Basic and acidic residues" evidence="2">
    <location>
        <begin position="319"/>
        <end position="338"/>
    </location>
</feature>
<feature type="coiled-coil region" evidence="1">
    <location>
        <begin position="441"/>
        <end position="486"/>
    </location>
</feature>
<keyword evidence="1" id="KW-0175">Coiled coil</keyword>
<dbReference type="AlphaFoldDB" id="A0AAN7QM42"/>
<feature type="region of interest" description="Disordered" evidence="2">
    <location>
        <begin position="675"/>
        <end position="697"/>
    </location>
</feature>
<feature type="region of interest" description="Disordered" evidence="2">
    <location>
        <begin position="846"/>
        <end position="868"/>
    </location>
</feature>
<feature type="compositionally biased region" description="Acidic residues" evidence="2">
    <location>
        <begin position="178"/>
        <end position="187"/>
    </location>
</feature>
<organism evidence="3 4">
    <name type="scientific">Aquatica leii</name>
    <dbReference type="NCBI Taxonomy" id="1421715"/>
    <lineage>
        <taxon>Eukaryota</taxon>
        <taxon>Metazoa</taxon>
        <taxon>Ecdysozoa</taxon>
        <taxon>Arthropoda</taxon>
        <taxon>Hexapoda</taxon>
        <taxon>Insecta</taxon>
        <taxon>Pterygota</taxon>
        <taxon>Neoptera</taxon>
        <taxon>Endopterygota</taxon>
        <taxon>Coleoptera</taxon>
        <taxon>Polyphaga</taxon>
        <taxon>Elateriformia</taxon>
        <taxon>Elateroidea</taxon>
        <taxon>Lampyridae</taxon>
        <taxon>Luciolinae</taxon>
        <taxon>Aquatica</taxon>
    </lineage>
</organism>
<feature type="compositionally biased region" description="Polar residues" evidence="2">
    <location>
        <begin position="352"/>
        <end position="371"/>
    </location>
</feature>
<evidence type="ECO:0000313" key="4">
    <source>
        <dbReference type="Proteomes" id="UP001353858"/>
    </source>
</evidence>
<sequence>MKILFYFAYLLFSTLNVYIYTKNVYDSEINFSGEDRELRSHPVKRKQQSYDQLYDISPYEHLKAEITDQNFLKALSNQRRRRIDDTSITGLNSEQENDGRILNSRLSKRSLEELESKEPFGLVYRKGRLLGILEPYQKFYEVSPYANMQEPFEERQSDPAIQSEGDAQYSSNRLPCADDSEKDESSESEFSRYTNDKYPTVLANFKIDNKLNSNKREKTHLVDKIKVKHSLLDDSDFKAVEKKSIFNLNDEQKIQSDEVDSSDKVDAIEDDLRKILNDVGLIEGDLIKDNHNTEKMNKRDITNEDENLEEGLNKIDIVKAANDPEKSDRMKRTKETTENKLAGASLTENEETNNSQSKRETSSSNIRNYQTEGEMYLRSKRNEIVTESNDIMKGLEKSGELTVSGNKSPLAMYENESKTTDNRKNFKRNEDYEKQLELNIQQKINAIKEEVKREIASLQEKKTKKLENAQRRKRQTADTLLEKELKTLNPQEHPEGDLVPYIRIKRGFKNVKPHKRSKRNLGEIENYDNSVDVDNTSDADADDDIVNDHNFKKKSTINKEFPIKKLVSNAYSFGNISHSKLTEKELETQDNIVKMEDKSKVKYATNLGEEVITSNAGALQTQASFSVTKGVTNYPKMQRQRRQADGPSIFHSRKKRGEAVMPDGNIAYLGYRGEDNDVDEEGDEFEDDGFDDRSAGMHKRDINNIQDYQNVLDYEMSNNGYGTNQIQRYPSRKFVSNSNSDVYEHEDLLPNNYLSYDPSPYIRKKRHDFDQIISLHGGGPMLNHLSAVRERNMRQLENEGRSRRNRQQPSKIIQDNKNERENAVELSDVGLFGPLPQSYEGELSRFKRVKRSDTTSSIRKNKSTRKLQ</sequence>
<reference evidence="4" key="1">
    <citation type="submission" date="2023-01" db="EMBL/GenBank/DDBJ databases">
        <title>Key to firefly adult light organ development and bioluminescence: homeobox transcription factors regulate luciferase expression and transportation to peroxisome.</title>
        <authorList>
            <person name="Fu X."/>
        </authorList>
    </citation>
    <scope>NUCLEOTIDE SEQUENCE [LARGE SCALE GENOMIC DNA]</scope>
</reference>
<feature type="region of interest" description="Disordered" evidence="2">
    <location>
        <begin position="796"/>
        <end position="818"/>
    </location>
</feature>
<dbReference type="EMBL" id="JARPUR010000001">
    <property type="protein sequence ID" value="KAK4884328.1"/>
    <property type="molecule type" value="Genomic_DNA"/>
</dbReference>
<dbReference type="Proteomes" id="UP001353858">
    <property type="component" value="Unassembled WGS sequence"/>
</dbReference>
<protein>
    <submittedName>
        <fullName evidence="3">Uncharacterized protein</fullName>
    </submittedName>
</protein>
<gene>
    <name evidence="3" type="ORF">RN001_000599</name>
</gene>
<name>A0AAN7QM42_9COLE</name>
<feature type="compositionally biased region" description="Basic residues" evidence="2">
    <location>
        <begin position="859"/>
        <end position="868"/>
    </location>
</feature>
<feature type="region of interest" description="Disordered" evidence="2">
    <location>
        <begin position="151"/>
        <end position="193"/>
    </location>
</feature>
<keyword evidence="4" id="KW-1185">Reference proteome</keyword>
<accession>A0AAN7QM42</accession>
<evidence type="ECO:0000256" key="1">
    <source>
        <dbReference type="SAM" id="Coils"/>
    </source>
</evidence>
<feature type="region of interest" description="Disordered" evidence="2">
    <location>
        <begin position="319"/>
        <end position="372"/>
    </location>
</feature>
<feature type="compositionally biased region" description="Acidic residues" evidence="2">
    <location>
        <begin position="676"/>
        <end position="690"/>
    </location>
</feature>
<comment type="caution">
    <text evidence="3">The sequence shown here is derived from an EMBL/GenBank/DDBJ whole genome shotgun (WGS) entry which is preliminary data.</text>
</comment>
<evidence type="ECO:0000256" key="2">
    <source>
        <dbReference type="SAM" id="MobiDB-lite"/>
    </source>
</evidence>
<evidence type="ECO:0000313" key="3">
    <source>
        <dbReference type="EMBL" id="KAK4884328.1"/>
    </source>
</evidence>
<proteinExistence type="predicted"/>